<dbReference type="SMART" id="SM00855">
    <property type="entry name" value="PGAM"/>
    <property type="match status" value="1"/>
</dbReference>
<dbReference type="Pfam" id="PF00300">
    <property type="entry name" value="His_Phos_1"/>
    <property type="match status" value="1"/>
</dbReference>
<organism evidence="2 3">
    <name type="scientific">Lysobacter antibioticus</name>
    <dbReference type="NCBI Taxonomy" id="84531"/>
    <lineage>
        <taxon>Bacteria</taxon>
        <taxon>Pseudomonadati</taxon>
        <taxon>Pseudomonadota</taxon>
        <taxon>Gammaproteobacteria</taxon>
        <taxon>Lysobacterales</taxon>
        <taxon>Lysobacteraceae</taxon>
        <taxon>Lysobacter</taxon>
    </lineage>
</organism>
<sequence>MGPDERMPRTRTGADAMSSSATPIDLLRHGDTGHRSYRGQLDDSLLELGWRQMRDAVRGREWDAVVSSPLQRCAAFARDLSQSRGLPLALEPRLREYHFGDWQGRPVDAIANNEGEALARFWADPVAYPPPGAETFADFAARLTGAVGEILREYPGRRVLVITHGGVIRLLRCLAAGRRYNEMLNIDVAHASLHPLSWPPTSSHVAEFAQPQADPVDG</sequence>
<dbReference type="Proteomes" id="UP000060787">
    <property type="component" value="Chromosome"/>
</dbReference>
<dbReference type="AlphaFoldDB" id="A0A0S2F774"/>
<dbReference type="SUPFAM" id="SSF53254">
    <property type="entry name" value="Phosphoglycerate mutase-like"/>
    <property type="match status" value="1"/>
</dbReference>
<feature type="region of interest" description="Disordered" evidence="1">
    <location>
        <begin position="1"/>
        <end position="33"/>
    </location>
</feature>
<dbReference type="eggNOG" id="COG0406">
    <property type="taxonomic scope" value="Bacteria"/>
</dbReference>
<dbReference type="PATRIC" id="fig|84531.8.peg.1252"/>
<accession>A0A0S2F774</accession>
<reference evidence="2 3" key="1">
    <citation type="journal article" date="2015" name="BMC Genomics">
        <title>Comparative genomics and metabolic profiling of the genus Lysobacter.</title>
        <authorList>
            <person name="de Bruijn I."/>
            <person name="Cheng X."/>
            <person name="de Jager V."/>
            <person name="Exposito R.G."/>
            <person name="Watrous J."/>
            <person name="Patel N."/>
            <person name="Postma J."/>
            <person name="Dorrestein P.C."/>
            <person name="Kobayashi D."/>
            <person name="Raaijmakers J.M."/>
        </authorList>
    </citation>
    <scope>NUCLEOTIDE SEQUENCE [LARGE SCALE GENOMIC DNA]</scope>
    <source>
        <strain evidence="2 3">76</strain>
    </source>
</reference>
<dbReference type="InterPro" id="IPR013078">
    <property type="entry name" value="His_Pase_superF_clade-1"/>
</dbReference>
<dbReference type="PANTHER" id="PTHR48100">
    <property type="entry name" value="BROAD-SPECIFICITY PHOSPHATASE YOR283W-RELATED"/>
    <property type="match status" value="1"/>
</dbReference>
<dbReference type="KEGG" id="lab:LA76x_1227"/>
<dbReference type="GO" id="GO:0005737">
    <property type="term" value="C:cytoplasm"/>
    <property type="evidence" value="ECO:0007669"/>
    <property type="project" value="TreeGrafter"/>
</dbReference>
<dbReference type="InterPro" id="IPR029033">
    <property type="entry name" value="His_PPase_superfam"/>
</dbReference>
<dbReference type="EMBL" id="CP011129">
    <property type="protein sequence ID" value="ALN79386.1"/>
    <property type="molecule type" value="Genomic_DNA"/>
</dbReference>
<evidence type="ECO:0000313" key="2">
    <source>
        <dbReference type="EMBL" id="ALN79386.1"/>
    </source>
</evidence>
<evidence type="ECO:0000256" key="1">
    <source>
        <dbReference type="SAM" id="MobiDB-lite"/>
    </source>
</evidence>
<evidence type="ECO:0000313" key="3">
    <source>
        <dbReference type="Proteomes" id="UP000060787"/>
    </source>
</evidence>
<dbReference type="Gene3D" id="3.40.50.1240">
    <property type="entry name" value="Phosphoglycerate mutase-like"/>
    <property type="match status" value="1"/>
</dbReference>
<protein>
    <submittedName>
        <fullName evidence="2">Histidine phosphatase super family protein</fullName>
    </submittedName>
</protein>
<dbReference type="STRING" id="84531.LA76x_1227"/>
<keyword evidence="3" id="KW-1185">Reference proteome</keyword>
<gene>
    <name evidence="2" type="ORF">LA76x_1227</name>
</gene>
<dbReference type="InterPro" id="IPR050275">
    <property type="entry name" value="PGM_Phosphatase"/>
</dbReference>
<dbReference type="GO" id="GO:0016791">
    <property type="term" value="F:phosphatase activity"/>
    <property type="evidence" value="ECO:0007669"/>
    <property type="project" value="TreeGrafter"/>
</dbReference>
<dbReference type="PANTHER" id="PTHR48100:SF1">
    <property type="entry name" value="HISTIDINE PHOSPHATASE FAMILY PROTEIN-RELATED"/>
    <property type="match status" value="1"/>
</dbReference>
<name>A0A0S2F774_LYSAN</name>
<proteinExistence type="predicted"/>
<dbReference type="CDD" id="cd07067">
    <property type="entry name" value="HP_PGM_like"/>
    <property type="match status" value="1"/>
</dbReference>